<feature type="domain" description="RNA polymerase N-terminal" evidence="11">
    <location>
        <begin position="224"/>
        <end position="503"/>
    </location>
</feature>
<dbReference type="HAMAP" id="MF_01322">
    <property type="entry name" value="RNApol_bact_RpoC"/>
    <property type="match status" value="1"/>
</dbReference>
<comment type="function">
    <text evidence="1 9 10">DNA-dependent RNA polymerase catalyzes the transcription of DNA into RNA using the four ribonucleoside triphosphates as substrates.</text>
</comment>
<name>A0ABT6NHQ6_9FIRM</name>
<feature type="binding site" evidence="9">
    <location>
        <position position="453"/>
    </location>
    <ligand>
        <name>Mg(2+)</name>
        <dbReference type="ChEBI" id="CHEBI:18420"/>
    </ligand>
</feature>
<dbReference type="InterPro" id="IPR044893">
    <property type="entry name" value="RNA_pol_Rpb1_clamp_domain"/>
</dbReference>
<evidence type="ECO:0000256" key="10">
    <source>
        <dbReference type="RuleBase" id="RU004279"/>
    </source>
</evidence>
<dbReference type="GO" id="GO:0000428">
    <property type="term" value="C:DNA-directed RNA polymerase complex"/>
    <property type="evidence" value="ECO:0007669"/>
    <property type="project" value="UniProtKB-KW"/>
</dbReference>
<feature type="binding site" evidence="9">
    <location>
        <position position="874"/>
    </location>
    <ligand>
        <name>Zn(2+)</name>
        <dbReference type="ChEBI" id="CHEBI:29105"/>
        <label>2</label>
    </ligand>
</feature>
<gene>
    <name evidence="9 12" type="primary">rpoC</name>
    <name evidence="12" type="ORF">QE109_17350</name>
</gene>
<evidence type="ECO:0000256" key="3">
    <source>
        <dbReference type="ARBA" id="ARBA00022478"/>
    </source>
</evidence>
<dbReference type="Gene3D" id="1.10.150.390">
    <property type="match status" value="1"/>
</dbReference>
<evidence type="ECO:0000256" key="5">
    <source>
        <dbReference type="ARBA" id="ARBA00022695"/>
    </source>
</evidence>
<dbReference type="Pfam" id="PF04983">
    <property type="entry name" value="RNA_pol_Rpb1_3"/>
    <property type="match status" value="1"/>
</dbReference>
<keyword evidence="5 9" id="KW-0548">Nucleotidyltransferase</keyword>
<dbReference type="Gene3D" id="1.10.132.30">
    <property type="match status" value="1"/>
</dbReference>
<evidence type="ECO:0000313" key="13">
    <source>
        <dbReference type="Proteomes" id="UP001158045"/>
    </source>
</evidence>
<keyword evidence="3 9" id="KW-0240">DNA-directed RNA polymerase</keyword>
<dbReference type="CDD" id="cd01609">
    <property type="entry name" value="RNAP_beta'_N"/>
    <property type="match status" value="1"/>
</dbReference>
<evidence type="ECO:0000256" key="9">
    <source>
        <dbReference type="HAMAP-Rule" id="MF_01322"/>
    </source>
</evidence>
<dbReference type="PANTHER" id="PTHR19376:SF54">
    <property type="entry name" value="DNA-DIRECTED RNA POLYMERASE SUBUNIT BETA"/>
    <property type="match status" value="1"/>
</dbReference>
<dbReference type="Gene3D" id="1.10.274.100">
    <property type="entry name" value="RNA polymerase Rpb1, domain 3"/>
    <property type="match status" value="2"/>
</dbReference>
<dbReference type="Gene3D" id="2.40.50.100">
    <property type="match status" value="1"/>
</dbReference>
<comment type="catalytic activity">
    <reaction evidence="8 9 10">
        <text>RNA(n) + a ribonucleoside 5'-triphosphate = RNA(n+1) + diphosphate</text>
        <dbReference type="Rhea" id="RHEA:21248"/>
        <dbReference type="Rhea" id="RHEA-COMP:14527"/>
        <dbReference type="Rhea" id="RHEA-COMP:17342"/>
        <dbReference type="ChEBI" id="CHEBI:33019"/>
        <dbReference type="ChEBI" id="CHEBI:61557"/>
        <dbReference type="ChEBI" id="CHEBI:140395"/>
        <dbReference type="EC" id="2.7.7.6"/>
    </reaction>
</comment>
<dbReference type="SMART" id="SM00663">
    <property type="entry name" value="RPOLA_N"/>
    <property type="match status" value="1"/>
</dbReference>
<dbReference type="GO" id="GO:0003899">
    <property type="term" value="F:DNA-directed RNA polymerase activity"/>
    <property type="evidence" value="ECO:0007669"/>
    <property type="project" value="UniProtKB-EC"/>
</dbReference>
<feature type="binding site" evidence="9">
    <location>
        <position position="451"/>
    </location>
    <ligand>
        <name>Mg(2+)</name>
        <dbReference type="ChEBI" id="CHEBI:18420"/>
    </ligand>
</feature>
<keyword evidence="4 9" id="KW-0808">Transferase</keyword>
<dbReference type="Proteomes" id="UP001158045">
    <property type="component" value="Unassembled WGS sequence"/>
</dbReference>
<dbReference type="InterPro" id="IPR038120">
    <property type="entry name" value="Rpb1_funnel_sf"/>
</dbReference>
<dbReference type="InterPro" id="IPR045867">
    <property type="entry name" value="DNA-dir_RpoC_beta_prime"/>
</dbReference>
<keyword evidence="7 9" id="KW-0804">Transcription</keyword>
<dbReference type="Gene3D" id="1.10.40.90">
    <property type="match status" value="1"/>
</dbReference>
<feature type="binding site" evidence="9">
    <location>
        <position position="864"/>
    </location>
    <ligand>
        <name>Zn(2+)</name>
        <dbReference type="ChEBI" id="CHEBI:29105"/>
        <label>2</label>
    </ligand>
</feature>
<dbReference type="PANTHER" id="PTHR19376">
    <property type="entry name" value="DNA-DIRECTED RNA POLYMERASE"/>
    <property type="match status" value="1"/>
</dbReference>
<keyword evidence="9" id="KW-0862">Zinc</keyword>
<dbReference type="InterPro" id="IPR012754">
    <property type="entry name" value="DNA-dir_RpoC_beta_prime_bact"/>
</dbReference>
<keyword evidence="13" id="KW-1185">Reference proteome</keyword>
<dbReference type="Gene3D" id="4.10.860.120">
    <property type="entry name" value="RNA polymerase II, clamp domain"/>
    <property type="match status" value="1"/>
</dbReference>
<feature type="binding site" evidence="9">
    <location>
        <position position="60"/>
    </location>
    <ligand>
        <name>Zn(2+)</name>
        <dbReference type="ChEBI" id="CHEBI:29105"/>
        <label>1</label>
    </ligand>
</feature>
<evidence type="ECO:0000259" key="11">
    <source>
        <dbReference type="SMART" id="SM00663"/>
    </source>
</evidence>
<evidence type="ECO:0000256" key="2">
    <source>
        <dbReference type="ARBA" id="ARBA00006460"/>
    </source>
</evidence>
<evidence type="ECO:0000256" key="4">
    <source>
        <dbReference type="ARBA" id="ARBA00022679"/>
    </source>
</evidence>
<accession>A0ABT6NHQ6</accession>
<evidence type="ECO:0000256" key="7">
    <source>
        <dbReference type="ARBA" id="ARBA00023163"/>
    </source>
</evidence>
<feature type="binding site" evidence="9">
    <location>
        <position position="75"/>
    </location>
    <ligand>
        <name>Zn(2+)</name>
        <dbReference type="ChEBI" id="CHEBI:29105"/>
        <label>1</label>
    </ligand>
</feature>
<dbReference type="Pfam" id="PF04998">
    <property type="entry name" value="RNA_pol_Rpb1_5"/>
    <property type="match status" value="1"/>
</dbReference>
<dbReference type="InterPro" id="IPR042102">
    <property type="entry name" value="RNA_pol_Rpb1_3_sf"/>
</dbReference>
<sequence length="1174" mass="131492">MIEFNNFDSIRIGLASPSKIRSWSKGEVKKPETINYRTLKPEKEGLFCEKIFGPTKDWECHCGKYKKVRYKGVICDRCGVEVTKSKVRRERMGHIELAAPVSHIWYFKGIPSKMGILLDLSPRSLEKVLYFASYIVIEPGETSLEHKQLLTESEYSQYREKYGNTFRAMMGAEAVKEILQQVDLDSLATDLKSQLKDSSGQRKIRIVRRLEVVEAFRNSGNDPEWMILDVVPVIPPDLRPMVQLDGGRFATADLNDLYRRVINRNNRLKRLLELGAPDIIVRNEKRMLQEAVDALIDNGRRGRPVTGPGNRPLKSLSDLLKGKQGRFRQNLLGKRVDYSGRSVIVVGPELKFYQCGLPKKMALELFKPFVMKRLVNDGYVHNIKSAKRMVERVKPEVWSIVEEVIAEHPVLLNRAPTLHRLGIQAFEPVLVEGKAIRLHPLVCTAYNADFDGDQMAVHVPLSVEAQAEARFLMLSVNNILAPKDGRPITTPTQDMVLGAYYLTYESEDQPEHKKVFKDFEELNLAYFNGAVTLHTRVILKRYIKAEGIFVKTESTVGRFIFNEKIPQNLGFVDREQDKYSLEIDFLCKKKDLEEIIAKCFAEYGNTITAELLDHMKDIGFKYSTRAAITVSVSDMVIPEAKKDLISGARATVDQYQKAFRRGLISEEERYEKIIQTWTKTTEDVTDALMKNLTNLNNIKIMADSGARGSKNQIRQLAGMRGLMANALGKTVEIPIISNFREGLTVLEYFISTTGARKGLADTALRTADSGYLTRRLVDVSQEVIVREIDCHTDNGIEVIEFKEGNELIEPLAERILGRYPVEDLVNPTTGEVICTTNQIISEKLAEKVIAAGYKTVRIRSVLTCDTQYGVCSKCYGLNLATGKPVHVGEAVGIIAAQSIGEPGTQLTMRTFHTGGVAGGDITQGLPRVEELFEARKPKGLAVIAEMDGVVSFKETKKKKEVVITHEETGEQHTALIVFGARLKVKDGDRVKQGQSITEGSINPHDLLRVVGVYGVREYIIKEVQKVYRLQGVDINDKHIEIIVKQMLSKIKIDESGDSLLLPGTVVSLKEFNKLNDTITAEGGEIAVGTRSLLGITKASLATESFLSAASFQETTRVLTEAAINGKEDRLLGLKENVIIGKLIPAGTGMRYYKDMTVKTTEDFDLGDVETFNSI</sequence>
<dbReference type="InterPro" id="IPR007066">
    <property type="entry name" value="RNA_pol_Rpb1_3"/>
</dbReference>
<comment type="subunit">
    <text evidence="9">The RNAP catalytic core consists of 2 alpha, 1 beta, 1 beta' and 1 omega subunit. When a sigma factor is associated with the core the holoenzyme is formed, which can initiate transcription.</text>
</comment>
<evidence type="ECO:0000256" key="6">
    <source>
        <dbReference type="ARBA" id="ARBA00022723"/>
    </source>
</evidence>
<dbReference type="InterPro" id="IPR000722">
    <property type="entry name" value="RNA_pol_asu"/>
</dbReference>
<dbReference type="EC" id="2.7.7.6" evidence="9"/>
<proteinExistence type="inferred from homology"/>
<feature type="binding site" evidence="9">
    <location>
        <position position="790"/>
    </location>
    <ligand>
        <name>Zn(2+)</name>
        <dbReference type="ChEBI" id="CHEBI:29105"/>
        <label>2</label>
    </ligand>
</feature>
<organism evidence="12 13">
    <name type="scientific">Fusibacter bizertensis</name>
    <dbReference type="NCBI Taxonomy" id="1488331"/>
    <lineage>
        <taxon>Bacteria</taxon>
        <taxon>Bacillati</taxon>
        <taxon>Bacillota</taxon>
        <taxon>Clostridia</taxon>
        <taxon>Eubacteriales</taxon>
        <taxon>Eubacteriales Family XII. Incertae Sedis</taxon>
        <taxon>Fusibacter</taxon>
    </lineage>
</organism>
<dbReference type="Gene3D" id="1.10.1790.20">
    <property type="match status" value="1"/>
</dbReference>
<dbReference type="CDD" id="cd02655">
    <property type="entry name" value="RNAP_beta'_C"/>
    <property type="match status" value="1"/>
</dbReference>
<dbReference type="EMBL" id="JARYZI010000022">
    <property type="protein sequence ID" value="MDH8679917.1"/>
    <property type="molecule type" value="Genomic_DNA"/>
</dbReference>
<comment type="cofactor">
    <cofactor evidence="9">
        <name>Mg(2+)</name>
        <dbReference type="ChEBI" id="CHEBI:18420"/>
    </cofactor>
    <text evidence="9">Binds 1 Mg(2+) ion per subunit.</text>
</comment>
<comment type="cofactor">
    <cofactor evidence="9">
        <name>Zn(2+)</name>
        <dbReference type="ChEBI" id="CHEBI:29105"/>
    </cofactor>
    <text evidence="9">Binds 2 Zn(2+) ions per subunit.</text>
</comment>
<dbReference type="RefSeq" id="WP_281095812.1">
    <property type="nucleotide sequence ID" value="NZ_JARYZI010000022.1"/>
</dbReference>
<feature type="binding site" evidence="9">
    <location>
        <position position="449"/>
    </location>
    <ligand>
        <name>Mg(2+)</name>
        <dbReference type="ChEBI" id="CHEBI:18420"/>
    </ligand>
</feature>
<reference evidence="12 13" key="1">
    <citation type="submission" date="2023-04" db="EMBL/GenBank/DDBJ databases">
        <title>Fusibacter bizertensis strain WBS, isolated from littoral bottom sediments of the Arctic seas - biochemical and genomic analysis.</title>
        <authorList>
            <person name="Brioukhanov A.L."/>
        </authorList>
    </citation>
    <scope>NUCLEOTIDE SEQUENCE [LARGE SCALE GENOMIC DNA]</scope>
    <source>
        <strain evidence="12 13">WBS</strain>
    </source>
</reference>
<dbReference type="InterPro" id="IPR006592">
    <property type="entry name" value="RNA_pol_N"/>
</dbReference>
<dbReference type="InterPro" id="IPR007081">
    <property type="entry name" value="RNA_pol_Rpb1_5"/>
</dbReference>
<dbReference type="Gene3D" id="2.40.40.20">
    <property type="match status" value="1"/>
</dbReference>
<dbReference type="SUPFAM" id="SSF64484">
    <property type="entry name" value="beta and beta-prime subunits of DNA dependent RNA-polymerase"/>
    <property type="match status" value="1"/>
</dbReference>
<dbReference type="InterPro" id="IPR007083">
    <property type="entry name" value="RNA_pol_Rpb1_4"/>
</dbReference>
<keyword evidence="6 9" id="KW-0479">Metal-binding</keyword>
<keyword evidence="9" id="KW-0460">Magnesium</keyword>
<feature type="binding site" evidence="9">
    <location>
        <position position="871"/>
    </location>
    <ligand>
        <name>Zn(2+)</name>
        <dbReference type="ChEBI" id="CHEBI:29105"/>
        <label>2</label>
    </ligand>
</feature>
<evidence type="ECO:0000313" key="12">
    <source>
        <dbReference type="EMBL" id="MDH8679917.1"/>
    </source>
</evidence>
<comment type="similarity">
    <text evidence="2 9 10">Belongs to the RNA polymerase beta' chain family.</text>
</comment>
<evidence type="ECO:0000256" key="1">
    <source>
        <dbReference type="ARBA" id="ARBA00004026"/>
    </source>
</evidence>
<dbReference type="Pfam" id="PF04997">
    <property type="entry name" value="RNA_pol_Rpb1_1"/>
    <property type="match status" value="1"/>
</dbReference>
<dbReference type="Pfam" id="PF05000">
    <property type="entry name" value="RNA_pol_Rpb1_4"/>
    <property type="match status" value="1"/>
</dbReference>
<protein>
    <recommendedName>
        <fullName evidence="9">DNA-directed RNA polymerase subunit beta'</fullName>
        <shortName evidence="9">RNAP subunit beta'</shortName>
        <ecNumber evidence="9">2.7.7.6</ecNumber>
    </recommendedName>
    <alternativeName>
        <fullName evidence="9">RNA polymerase subunit beta'</fullName>
    </alternativeName>
    <alternativeName>
        <fullName evidence="9">Transcriptase subunit beta'</fullName>
    </alternativeName>
</protein>
<evidence type="ECO:0000256" key="8">
    <source>
        <dbReference type="ARBA" id="ARBA00048552"/>
    </source>
</evidence>
<feature type="binding site" evidence="9">
    <location>
        <position position="62"/>
    </location>
    <ligand>
        <name>Zn(2+)</name>
        <dbReference type="ChEBI" id="CHEBI:29105"/>
        <label>1</label>
    </ligand>
</feature>
<dbReference type="InterPro" id="IPR007080">
    <property type="entry name" value="RNA_pol_Rpb1_1"/>
</dbReference>
<dbReference type="NCBIfam" id="TIGR02386">
    <property type="entry name" value="rpoC_TIGR"/>
    <property type="match status" value="1"/>
</dbReference>
<dbReference type="Pfam" id="PF00623">
    <property type="entry name" value="RNA_pol_Rpb1_2"/>
    <property type="match status" value="1"/>
</dbReference>
<feature type="binding site" evidence="9">
    <location>
        <position position="78"/>
    </location>
    <ligand>
        <name>Zn(2+)</name>
        <dbReference type="ChEBI" id="CHEBI:29105"/>
        <label>1</label>
    </ligand>
</feature>
<comment type="caution">
    <text evidence="12">The sequence shown here is derived from an EMBL/GenBank/DDBJ whole genome shotgun (WGS) entry which is preliminary data.</text>
</comment>